<dbReference type="eggNOG" id="COG0745">
    <property type="taxonomic scope" value="Bacteria"/>
</dbReference>
<dbReference type="EMBL" id="CP003156">
    <property type="protein sequence ID" value="AEV33349.1"/>
    <property type="molecule type" value="Genomic_DNA"/>
</dbReference>
<dbReference type="InterPro" id="IPR001789">
    <property type="entry name" value="Sig_transdc_resp-reg_receiver"/>
</dbReference>
<dbReference type="GO" id="GO:0000976">
    <property type="term" value="F:transcription cis-regulatory region binding"/>
    <property type="evidence" value="ECO:0007669"/>
    <property type="project" value="TreeGrafter"/>
</dbReference>
<sequence length="130" mass="15011">MVSNYDAMKVLIAEDHPLLLQSVCWKVQKEGFEVQGVVDGQQAKDFFISYQPDIVITDFMMPFVTGPEFIHFIRHEQNSNVPIMVLSQMGLEEEKVRCFDLGADDYLTKPFLPGELIARLNRFKRMRLAV</sequence>
<keyword evidence="4 8" id="KW-0238">DNA-binding</keyword>
<dbReference type="SMART" id="SM00448">
    <property type="entry name" value="REC"/>
    <property type="match status" value="1"/>
</dbReference>
<keyword evidence="3" id="KW-0805">Transcription regulation</keyword>
<evidence type="ECO:0000259" key="7">
    <source>
        <dbReference type="PROSITE" id="PS50110"/>
    </source>
</evidence>
<dbReference type="GO" id="GO:0005829">
    <property type="term" value="C:cytosol"/>
    <property type="evidence" value="ECO:0007669"/>
    <property type="project" value="TreeGrafter"/>
</dbReference>
<dbReference type="AlphaFoldDB" id="G8R6C9"/>
<reference evidence="8 9" key="1">
    <citation type="journal article" date="2012" name="Stand. Genomic Sci.">
        <title>Genome sequence of the orange-pigmented seawater bacterium Owenweeksia hongkongensis type strain (UST20020801(T)).</title>
        <authorList>
            <person name="Riedel T."/>
            <person name="Held B."/>
            <person name="Nolan M."/>
            <person name="Lucas S."/>
            <person name="Lapidus A."/>
            <person name="Tice H."/>
            <person name="Del Rio T.G."/>
            <person name="Cheng J.F."/>
            <person name="Han C."/>
            <person name="Tapia R."/>
            <person name="Goodwin L.A."/>
            <person name="Pitluck S."/>
            <person name="Liolios K."/>
            <person name="Mavromatis K."/>
            <person name="Pagani I."/>
            <person name="Ivanova N."/>
            <person name="Mikhailova N."/>
            <person name="Pati A."/>
            <person name="Chen A."/>
            <person name="Palaniappan K."/>
            <person name="Rohde M."/>
            <person name="Tindall B.J."/>
            <person name="Detter J.C."/>
            <person name="Goker M."/>
            <person name="Woyke T."/>
            <person name="Bristow J."/>
            <person name="Eisen J.A."/>
            <person name="Markowitz V."/>
            <person name="Hugenholtz P."/>
            <person name="Klenk H.P."/>
            <person name="Kyrpides N.C."/>
        </authorList>
    </citation>
    <scope>NUCLEOTIDE SEQUENCE</scope>
    <source>
        <strain evidence="9">DSM 17368 / JCM 12287 / NRRL B-23963</strain>
    </source>
</reference>
<dbReference type="SUPFAM" id="SSF52172">
    <property type="entry name" value="CheY-like"/>
    <property type="match status" value="1"/>
</dbReference>
<accession>G8R6C9</accession>
<dbReference type="STRING" id="926562.Oweho_2378"/>
<evidence type="ECO:0000256" key="4">
    <source>
        <dbReference type="ARBA" id="ARBA00023125"/>
    </source>
</evidence>
<dbReference type="PANTHER" id="PTHR48111">
    <property type="entry name" value="REGULATOR OF RPOS"/>
    <property type="match status" value="1"/>
</dbReference>
<evidence type="ECO:0000256" key="5">
    <source>
        <dbReference type="ARBA" id="ARBA00023163"/>
    </source>
</evidence>
<evidence type="ECO:0000256" key="3">
    <source>
        <dbReference type="ARBA" id="ARBA00023015"/>
    </source>
</evidence>
<evidence type="ECO:0000313" key="9">
    <source>
        <dbReference type="Proteomes" id="UP000005631"/>
    </source>
</evidence>
<dbReference type="GO" id="GO:0032993">
    <property type="term" value="C:protein-DNA complex"/>
    <property type="evidence" value="ECO:0007669"/>
    <property type="project" value="TreeGrafter"/>
</dbReference>
<evidence type="ECO:0000256" key="6">
    <source>
        <dbReference type="PROSITE-ProRule" id="PRU00169"/>
    </source>
</evidence>
<dbReference type="GO" id="GO:0006355">
    <property type="term" value="P:regulation of DNA-templated transcription"/>
    <property type="evidence" value="ECO:0007669"/>
    <property type="project" value="TreeGrafter"/>
</dbReference>
<dbReference type="InterPro" id="IPR011006">
    <property type="entry name" value="CheY-like_superfamily"/>
</dbReference>
<evidence type="ECO:0000256" key="2">
    <source>
        <dbReference type="ARBA" id="ARBA00023012"/>
    </source>
</evidence>
<dbReference type="PANTHER" id="PTHR48111:SF1">
    <property type="entry name" value="TWO-COMPONENT RESPONSE REGULATOR ORR33"/>
    <property type="match status" value="1"/>
</dbReference>
<dbReference type="Gene3D" id="3.40.50.2300">
    <property type="match status" value="1"/>
</dbReference>
<name>G8R6C9_OWEHD</name>
<dbReference type="HOGENOM" id="CLU_000445_69_9_10"/>
<keyword evidence="1 6" id="KW-0597">Phosphoprotein</keyword>
<evidence type="ECO:0000256" key="1">
    <source>
        <dbReference type="ARBA" id="ARBA00022553"/>
    </source>
</evidence>
<proteinExistence type="predicted"/>
<dbReference type="CDD" id="cd17574">
    <property type="entry name" value="REC_OmpR"/>
    <property type="match status" value="1"/>
</dbReference>
<organism evidence="8 9">
    <name type="scientific">Owenweeksia hongkongensis (strain DSM 17368 / CIP 108786 / JCM 12287 / NRRL B-23963 / UST20020801)</name>
    <dbReference type="NCBI Taxonomy" id="926562"/>
    <lineage>
        <taxon>Bacteria</taxon>
        <taxon>Pseudomonadati</taxon>
        <taxon>Bacteroidota</taxon>
        <taxon>Flavobacteriia</taxon>
        <taxon>Flavobacteriales</taxon>
        <taxon>Owenweeksiaceae</taxon>
        <taxon>Owenweeksia</taxon>
    </lineage>
</organism>
<evidence type="ECO:0000313" key="8">
    <source>
        <dbReference type="EMBL" id="AEV33349.1"/>
    </source>
</evidence>
<feature type="domain" description="Response regulatory" evidence="7">
    <location>
        <begin position="9"/>
        <end position="124"/>
    </location>
</feature>
<keyword evidence="2" id="KW-0902">Two-component regulatory system</keyword>
<dbReference type="InterPro" id="IPR039420">
    <property type="entry name" value="WalR-like"/>
</dbReference>
<dbReference type="PROSITE" id="PS50110">
    <property type="entry name" value="RESPONSE_REGULATORY"/>
    <property type="match status" value="1"/>
</dbReference>
<feature type="modified residue" description="4-aspartylphosphate" evidence="6">
    <location>
        <position position="58"/>
    </location>
</feature>
<dbReference type="GO" id="GO:0000156">
    <property type="term" value="F:phosphorelay response regulator activity"/>
    <property type="evidence" value="ECO:0007669"/>
    <property type="project" value="TreeGrafter"/>
</dbReference>
<protein>
    <submittedName>
        <fullName evidence="8">Response regulator with CheY-like receiver domain and winged-helix DNA-binding domain</fullName>
    </submittedName>
</protein>
<dbReference type="Pfam" id="PF00072">
    <property type="entry name" value="Response_reg"/>
    <property type="match status" value="1"/>
</dbReference>
<dbReference type="Proteomes" id="UP000005631">
    <property type="component" value="Chromosome"/>
</dbReference>
<dbReference type="KEGG" id="oho:Oweho_2378"/>
<keyword evidence="9" id="KW-1185">Reference proteome</keyword>
<keyword evidence="5" id="KW-0804">Transcription</keyword>
<gene>
    <name evidence="8" type="ordered locus">Oweho_2378</name>
</gene>